<dbReference type="InterPro" id="IPR058548">
    <property type="entry name" value="MlaB-like_STAS"/>
</dbReference>
<dbReference type="PANTHER" id="PTHR35849:SF1">
    <property type="entry name" value="INTERMEMBRANE PHOSPHOLIPID TRANSPORT SYSTEM BINDING PROTEIN MLAB"/>
    <property type="match status" value="1"/>
</dbReference>
<protein>
    <submittedName>
        <fullName evidence="2">Lipid asymmetry maintenance protein MlaB</fullName>
    </submittedName>
</protein>
<reference evidence="2 3" key="1">
    <citation type="submission" date="2024-09" db="EMBL/GenBank/DDBJ databases">
        <authorList>
            <person name="Sun Q."/>
            <person name="Mori K."/>
        </authorList>
    </citation>
    <scope>NUCLEOTIDE SEQUENCE [LARGE SCALE GENOMIC DNA]</scope>
    <source>
        <strain evidence="2 3">KCTC 23315</strain>
    </source>
</reference>
<sequence>MLEIRQEQQVLVFSGELDRNTVVQFWPFKPLQSLQGNAVFDLAALKHVDTAGLAWLIQVLSQAKAKSLQVTLRGMPAQLHSLAAVSDVLSLLPTES</sequence>
<feature type="domain" description="STAS" evidence="1">
    <location>
        <begin position="39"/>
        <end position="96"/>
    </location>
</feature>
<comment type="caution">
    <text evidence="2">The sequence shown here is derived from an EMBL/GenBank/DDBJ whole genome shotgun (WGS) entry which is preliminary data.</text>
</comment>
<proteinExistence type="predicted"/>
<dbReference type="Pfam" id="PF13466">
    <property type="entry name" value="STAS_2"/>
    <property type="match status" value="1"/>
</dbReference>
<dbReference type="SUPFAM" id="SSF52091">
    <property type="entry name" value="SpoIIaa-like"/>
    <property type="match status" value="1"/>
</dbReference>
<dbReference type="CDD" id="cd07043">
    <property type="entry name" value="STAS_anti-anti-sigma_factors"/>
    <property type="match status" value="1"/>
</dbReference>
<keyword evidence="3" id="KW-1185">Reference proteome</keyword>
<dbReference type="InterPro" id="IPR052746">
    <property type="entry name" value="MlaB_ABC_Transporter"/>
</dbReference>
<dbReference type="InterPro" id="IPR036513">
    <property type="entry name" value="STAS_dom_sf"/>
</dbReference>
<evidence type="ECO:0000313" key="3">
    <source>
        <dbReference type="Proteomes" id="UP001589813"/>
    </source>
</evidence>
<dbReference type="InterPro" id="IPR002645">
    <property type="entry name" value="STAS_dom"/>
</dbReference>
<dbReference type="EMBL" id="JBHLXP010000003">
    <property type="protein sequence ID" value="MFC0049288.1"/>
    <property type="molecule type" value="Genomic_DNA"/>
</dbReference>
<dbReference type="Proteomes" id="UP001589813">
    <property type="component" value="Unassembled WGS sequence"/>
</dbReference>
<dbReference type="PANTHER" id="PTHR35849">
    <property type="entry name" value="BLR2341 PROTEIN"/>
    <property type="match status" value="1"/>
</dbReference>
<organism evidence="2 3">
    <name type="scientific">Rheinheimera tilapiae</name>
    <dbReference type="NCBI Taxonomy" id="875043"/>
    <lineage>
        <taxon>Bacteria</taxon>
        <taxon>Pseudomonadati</taxon>
        <taxon>Pseudomonadota</taxon>
        <taxon>Gammaproteobacteria</taxon>
        <taxon>Chromatiales</taxon>
        <taxon>Chromatiaceae</taxon>
        <taxon>Rheinheimera</taxon>
    </lineage>
</organism>
<dbReference type="RefSeq" id="WP_377244848.1">
    <property type="nucleotide sequence ID" value="NZ_JBHLXP010000003.1"/>
</dbReference>
<dbReference type="Gene3D" id="3.30.750.24">
    <property type="entry name" value="STAS domain"/>
    <property type="match status" value="1"/>
</dbReference>
<name>A0ABV6BGT6_9GAMM</name>
<evidence type="ECO:0000259" key="1">
    <source>
        <dbReference type="PROSITE" id="PS50801"/>
    </source>
</evidence>
<dbReference type="PROSITE" id="PS50801">
    <property type="entry name" value="STAS"/>
    <property type="match status" value="1"/>
</dbReference>
<gene>
    <name evidence="2" type="ORF">ACFFJP_13405</name>
</gene>
<evidence type="ECO:0000313" key="2">
    <source>
        <dbReference type="EMBL" id="MFC0049288.1"/>
    </source>
</evidence>
<accession>A0ABV6BGT6</accession>